<proteinExistence type="predicted"/>
<dbReference type="AlphaFoldDB" id="A0AAU8PSG3"/>
<keyword evidence="1" id="KW-0812">Transmembrane</keyword>
<evidence type="ECO:0000256" key="2">
    <source>
        <dbReference type="SAM" id="SignalP"/>
    </source>
</evidence>
<gene>
    <name evidence="4" type="ORF">CP258_07520</name>
</gene>
<sequence length="299" mass="32009">MLKKFAVPMVAVIGAAGMCVPQAIADEAVAAKECSVQVVSGSVKWGIKHSWRNYIQGNIAKGQWETTGKVTEGTGDKKNKDFQFNFEVDPARTKIAVENGKITTSEIRTKDSSITFTGHHGALYSQVKSPIIKTSGDTVSAGSGYLGYYVPGKNMTQYTEKDRVDANKKQGEGIFSKGKVETASLSGETLTLKGSNLRYTPQPGTKDGKIEGVDVLFMGIYNENYLPEVDDVDVELKVKNNCGNISGTGNPAADLGTPGSLSKPWAIVLGILGGFAALAGLFHVFMNSGLLQNLPFFNR</sequence>
<keyword evidence="1" id="KW-1133">Transmembrane helix</keyword>
<keyword evidence="1" id="KW-0472">Membrane</keyword>
<reference evidence="4 5" key="1">
    <citation type="journal article" date="2013" name="J. Biotechnol.">
        <title>Genome sequence of Corynebacterium pseudotuberculosis biovar equi strain 258 and prediction of antigenic targets to improve biotechnological vaccine production.</title>
        <authorList>
            <person name="Soares S.C."/>
            <person name="Trost E."/>
            <person name="Ramos R.T."/>
            <person name="Carneiro A.R."/>
            <person name="Santos A.R."/>
            <person name="Pinto A.C."/>
            <person name="Barbosa E."/>
            <person name="Aburjaile F."/>
            <person name="Ali A."/>
            <person name="Diniz C.A."/>
            <person name="Hassan S.S."/>
            <person name="Fiaux K."/>
            <person name="Guimaraes L.C."/>
            <person name="Bakhtiar S.M."/>
            <person name="Pereira U."/>
            <person name="Almeida S.S."/>
            <person name="Abreu V.A."/>
            <person name="Rocha F.S."/>
            <person name="Dorella F.A."/>
            <person name="Miyoshi A."/>
            <person name="Silva A."/>
            <person name="Azevedo V."/>
            <person name="Tauch A."/>
        </authorList>
    </citation>
    <scope>NUCLEOTIDE SEQUENCE [LARGE SCALE GENOMIC DNA]</scope>
    <source>
        <strain evidence="4 5">258</strain>
    </source>
</reference>
<protein>
    <recommendedName>
        <fullName evidence="3">Htaa domain-containing protein</fullName>
    </recommendedName>
</protein>
<feature type="domain" description="Htaa" evidence="3">
    <location>
        <begin position="40"/>
        <end position="169"/>
    </location>
</feature>
<accession>A0AAU8PSG3</accession>
<keyword evidence="2" id="KW-0732">Signal</keyword>
<dbReference type="Pfam" id="PF04213">
    <property type="entry name" value="HtaA"/>
    <property type="match status" value="1"/>
</dbReference>
<feature type="signal peptide" evidence="2">
    <location>
        <begin position="1"/>
        <end position="25"/>
    </location>
</feature>
<dbReference type="Proteomes" id="UP000006465">
    <property type="component" value="Chromosome"/>
</dbReference>
<feature type="chain" id="PRO_5043672586" description="Htaa domain-containing protein" evidence="2">
    <location>
        <begin position="26"/>
        <end position="299"/>
    </location>
</feature>
<evidence type="ECO:0000256" key="1">
    <source>
        <dbReference type="SAM" id="Phobius"/>
    </source>
</evidence>
<organism evidence="4 5">
    <name type="scientific">Corynebacterium pseudotuberculosis 258</name>
    <dbReference type="NCBI Taxonomy" id="1168865"/>
    <lineage>
        <taxon>Bacteria</taxon>
        <taxon>Bacillati</taxon>
        <taxon>Actinomycetota</taxon>
        <taxon>Actinomycetes</taxon>
        <taxon>Mycobacteriales</taxon>
        <taxon>Corynebacteriaceae</taxon>
        <taxon>Corynebacterium</taxon>
    </lineage>
</organism>
<dbReference type="RefSeq" id="WP_014523481.1">
    <property type="nucleotide sequence ID" value="NC_017945.3"/>
</dbReference>
<dbReference type="EMBL" id="CP003540">
    <property type="protein sequence ID" value="AFK17099.1"/>
    <property type="molecule type" value="Genomic_DNA"/>
</dbReference>
<evidence type="ECO:0000313" key="4">
    <source>
        <dbReference type="EMBL" id="AFK17099.1"/>
    </source>
</evidence>
<evidence type="ECO:0000313" key="5">
    <source>
        <dbReference type="Proteomes" id="UP000006465"/>
    </source>
</evidence>
<dbReference type="InterPro" id="IPR007331">
    <property type="entry name" value="Htaa"/>
</dbReference>
<dbReference type="KEGG" id="coe:CP258_07520"/>
<name>A0AAU8PSG3_CORPS</name>
<feature type="transmembrane region" description="Helical" evidence="1">
    <location>
        <begin position="265"/>
        <end position="285"/>
    </location>
</feature>
<evidence type="ECO:0000259" key="3">
    <source>
        <dbReference type="Pfam" id="PF04213"/>
    </source>
</evidence>